<sequence>MKTPHRIALIAALLTAAGGVAAASPAAADSALVIHGTISLGDASHPAAAGEARVSLVGTYLDTSVQPVGSPVLTDASGGYSLTTTTPYTGENLELRVEYLGAGGYQSVYGNRAHYVGLPGEGEDLSRLPGPDIAFDQTLPLPTTITGRILTTANAAPPVGSVTASRSDAHQWFSAHPDQAPPVKTLADGTYTITGLLPGVYSLVFDVSASSSSGYRVTDTRPFTVDTSGGSVAAPDQVAYGQAYIGAGFQCPRCSNASGSIIGDSQLLQVEPDGSETVVQRRADYIGSYGTYGFQTFPGTYRVMEYIGGQPEAGAFWSDPITVGEYDSVTPTTTLTLPATTRLAGADRYGTSAMISANTLSASSRYDPGVGTVFVTSGQNFPDALSAVPVAGSLGAPLLLVPQGFVPAAIGNELTRLHPGRIVIVGGTASVSDSVATTLSSYVSSAADVVRVYGGDRFATSRAVTEFGFPTGSKTILLASGWAFPDALSAGAAATSKHAGVLLVDGRGSSPDAATVAELKRTGVTNVEIVGGPAAISSGFEAGLSAIPGLTVTRVYGADRFATSVAITADAFPGLNSAQADVVGVFHEHDTAVIASGLNFPDALAGAALAGRMGAPLLIATQACVPPDALSAVEYLGVKTAVLIGGTASLSSGLDTLTTCR</sequence>
<dbReference type="PANTHER" id="PTHR30032:SF4">
    <property type="entry name" value="AMIDASE ENHANCER"/>
    <property type="match status" value="1"/>
</dbReference>
<feature type="chain" id="PRO_5038394103" evidence="1">
    <location>
        <begin position="23"/>
        <end position="661"/>
    </location>
</feature>
<evidence type="ECO:0000256" key="1">
    <source>
        <dbReference type="SAM" id="SignalP"/>
    </source>
</evidence>
<evidence type="ECO:0000313" key="2">
    <source>
        <dbReference type="EMBL" id="NYJ23573.1"/>
    </source>
</evidence>
<proteinExistence type="predicted"/>
<organism evidence="2 3">
    <name type="scientific">Leifsonia shinshuensis</name>
    <dbReference type="NCBI Taxonomy" id="150026"/>
    <lineage>
        <taxon>Bacteria</taxon>
        <taxon>Bacillati</taxon>
        <taxon>Actinomycetota</taxon>
        <taxon>Actinomycetes</taxon>
        <taxon>Micrococcales</taxon>
        <taxon>Microbacteriaceae</taxon>
        <taxon>Leifsonia</taxon>
    </lineage>
</organism>
<dbReference type="PANTHER" id="PTHR30032">
    <property type="entry name" value="N-ACETYLMURAMOYL-L-ALANINE AMIDASE-RELATED"/>
    <property type="match status" value="1"/>
</dbReference>
<dbReference type="AlphaFoldDB" id="A0A853CUJ7"/>
<dbReference type="InterPro" id="IPR051922">
    <property type="entry name" value="Bact_Sporulation_Assoc"/>
</dbReference>
<name>A0A853CUJ7_9MICO</name>
<keyword evidence="1" id="KW-0732">Signal</keyword>
<dbReference type="GO" id="GO:0030288">
    <property type="term" value="C:outer membrane-bounded periplasmic space"/>
    <property type="evidence" value="ECO:0007669"/>
    <property type="project" value="TreeGrafter"/>
</dbReference>
<evidence type="ECO:0000313" key="3">
    <source>
        <dbReference type="Proteomes" id="UP000578352"/>
    </source>
</evidence>
<gene>
    <name evidence="2" type="ORF">HNR13_001860</name>
</gene>
<feature type="signal peptide" evidence="1">
    <location>
        <begin position="1"/>
        <end position="22"/>
    </location>
</feature>
<accession>A0A853CUJ7</accession>
<dbReference type="Pfam" id="PF04122">
    <property type="entry name" value="CW_binding_2"/>
    <property type="match status" value="3"/>
</dbReference>
<dbReference type="EMBL" id="JACCFL010000001">
    <property type="protein sequence ID" value="NYJ23573.1"/>
    <property type="molecule type" value="Genomic_DNA"/>
</dbReference>
<reference evidence="2 3" key="1">
    <citation type="submission" date="2020-07" db="EMBL/GenBank/DDBJ databases">
        <title>Sequencing the genomes of 1000 actinobacteria strains.</title>
        <authorList>
            <person name="Klenk H.-P."/>
        </authorList>
    </citation>
    <scope>NUCLEOTIDE SEQUENCE [LARGE SCALE GENOMIC DNA]</scope>
    <source>
        <strain evidence="2 3">DSM 15165</strain>
    </source>
</reference>
<dbReference type="RefSeq" id="WP_179605483.1">
    <property type="nucleotide sequence ID" value="NZ_BAABEH010000001.1"/>
</dbReference>
<comment type="caution">
    <text evidence="2">The sequence shown here is derived from an EMBL/GenBank/DDBJ whole genome shotgun (WGS) entry which is preliminary data.</text>
</comment>
<dbReference type="InterPro" id="IPR007253">
    <property type="entry name" value="Cell_wall-bd_2"/>
</dbReference>
<protein>
    <submittedName>
        <fullName evidence="2">Putative cell wall-binding protein</fullName>
    </submittedName>
</protein>
<dbReference type="Gene3D" id="3.40.50.12090">
    <property type="match status" value="1"/>
</dbReference>
<dbReference type="Proteomes" id="UP000578352">
    <property type="component" value="Unassembled WGS sequence"/>
</dbReference>